<accession>A0ABS1JCU9</accession>
<dbReference type="EMBL" id="JAEQNB010000005">
    <property type="protein sequence ID" value="MBL0388096.1"/>
    <property type="molecule type" value="Genomic_DNA"/>
</dbReference>
<comment type="caution">
    <text evidence="2">The sequence shown here is derived from an EMBL/GenBank/DDBJ whole genome shotgun (WGS) entry which is preliminary data.</text>
</comment>
<name>A0ABS1JCU9_9BACL</name>
<sequence>MRSFSSDILHHAPTNKPNEFYIHWVRWNKFIGSKSYLLACHNYEL</sequence>
<organism evidence="2 3">
    <name type="scientific">Tumebacillus amylolyticus</name>
    <dbReference type="NCBI Taxonomy" id="2801339"/>
    <lineage>
        <taxon>Bacteria</taxon>
        <taxon>Bacillati</taxon>
        <taxon>Bacillota</taxon>
        <taxon>Bacilli</taxon>
        <taxon>Bacillales</taxon>
        <taxon>Alicyclobacillaceae</taxon>
        <taxon>Tumebacillus</taxon>
    </lineage>
</organism>
<protein>
    <recommendedName>
        <fullName evidence="1">Tudor-knot domain-containing protein</fullName>
    </recommendedName>
</protein>
<evidence type="ECO:0000313" key="2">
    <source>
        <dbReference type="EMBL" id="MBL0388096.1"/>
    </source>
</evidence>
<proteinExistence type="predicted"/>
<feature type="domain" description="Tudor-knot" evidence="1">
    <location>
        <begin position="6"/>
        <end position="29"/>
    </location>
</feature>
<gene>
    <name evidence="2" type="ORF">JJB07_15880</name>
</gene>
<dbReference type="Proteomes" id="UP000602284">
    <property type="component" value="Unassembled WGS sequence"/>
</dbReference>
<dbReference type="Pfam" id="PF11717">
    <property type="entry name" value="Tudor-knot"/>
    <property type="match status" value="1"/>
</dbReference>
<reference evidence="2 3" key="1">
    <citation type="submission" date="2021-01" db="EMBL/GenBank/DDBJ databases">
        <title>Tumebacillus sp. strain ITR2 16S ribosomal RNA gene Genome sequencing and assembly.</title>
        <authorList>
            <person name="Kang M."/>
        </authorList>
    </citation>
    <scope>NUCLEOTIDE SEQUENCE [LARGE SCALE GENOMIC DNA]</scope>
    <source>
        <strain evidence="2 3">ITR2</strain>
    </source>
</reference>
<dbReference type="InterPro" id="IPR025995">
    <property type="entry name" value="Tudor-knot"/>
</dbReference>
<keyword evidence="3" id="KW-1185">Reference proteome</keyword>
<evidence type="ECO:0000313" key="3">
    <source>
        <dbReference type="Proteomes" id="UP000602284"/>
    </source>
</evidence>
<evidence type="ECO:0000259" key="1">
    <source>
        <dbReference type="Pfam" id="PF11717"/>
    </source>
</evidence>